<proteinExistence type="predicted"/>
<comment type="caution">
    <text evidence="1">The sequence shown here is derived from an EMBL/GenBank/DDBJ whole genome shotgun (WGS) entry which is preliminary data.</text>
</comment>
<sequence>LVFGIHIGYQIWAEWGVTPHLPLELLQQSLSFAGSIGIVLQEDDTITQYASAFASEDFTVAQ</sequence>
<reference evidence="1 2" key="1">
    <citation type="journal article" date="2019" name="Sci. Rep.">
        <title>Orb-weaving spider Araneus ventricosus genome elucidates the spidroin gene catalogue.</title>
        <authorList>
            <person name="Kono N."/>
            <person name="Nakamura H."/>
            <person name="Ohtoshi R."/>
            <person name="Moran D.A.P."/>
            <person name="Shinohara A."/>
            <person name="Yoshida Y."/>
            <person name="Fujiwara M."/>
            <person name="Mori M."/>
            <person name="Tomita M."/>
            <person name="Arakawa K."/>
        </authorList>
    </citation>
    <scope>NUCLEOTIDE SEQUENCE [LARGE SCALE GENOMIC DNA]</scope>
</reference>
<evidence type="ECO:0000313" key="2">
    <source>
        <dbReference type="Proteomes" id="UP000499080"/>
    </source>
</evidence>
<accession>A0A4Y2GW95</accession>
<evidence type="ECO:0000313" key="1">
    <source>
        <dbReference type="EMBL" id="GBM58050.1"/>
    </source>
</evidence>
<name>A0A4Y2GW95_ARAVE</name>
<gene>
    <name evidence="1" type="ORF">AVEN_222817_1</name>
</gene>
<protein>
    <submittedName>
        <fullName evidence="1">Uncharacterized protein</fullName>
    </submittedName>
</protein>
<organism evidence="1 2">
    <name type="scientific">Araneus ventricosus</name>
    <name type="common">Orbweaver spider</name>
    <name type="synonym">Epeira ventricosa</name>
    <dbReference type="NCBI Taxonomy" id="182803"/>
    <lineage>
        <taxon>Eukaryota</taxon>
        <taxon>Metazoa</taxon>
        <taxon>Ecdysozoa</taxon>
        <taxon>Arthropoda</taxon>
        <taxon>Chelicerata</taxon>
        <taxon>Arachnida</taxon>
        <taxon>Araneae</taxon>
        <taxon>Araneomorphae</taxon>
        <taxon>Entelegynae</taxon>
        <taxon>Araneoidea</taxon>
        <taxon>Araneidae</taxon>
        <taxon>Araneus</taxon>
    </lineage>
</organism>
<keyword evidence="2" id="KW-1185">Reference proteome</keyword>
<dbReference type="Proteomes" id="UP000499080">
    <property type="component" value="Unassembled WGS sequence"/>
</dbReference>
<feature type="non-terminal residue" evidence="1">
    <location>
        <position position="1"/>
    </location>
</feature>
<dbReference type="EMBL" id="BGPR01001620">
    <property type="protein sequence ID" value="GBM58050.1"/>
    <property type="molecule type" value="Genomic_DNA"/>
</dbReference>
<dbReference type="AlphaFoldDB" id="A0A4Y2GW95"/>